<comment type="caution">
    <text evidence="1">The sequence shown here is derived from an EMBL/GenBank/DDBJ whole genome shotgun (WGS) entry which is preliminary data.</text>
</comment>
<dbReference type="EMBL" id="JAWZSR010000003">
    <property type="protein sequence ID" value="MDX8045715.1"/>
    <property type="molecule type" value="Genomic_DNA"/>
</dbReference>
<name>A0ACC6M431_9BACI</name>
<organism evidence="1 2">
    <name type="scientific">Gracilibacillus pellucidus</name>
    <dbReference type="NCBI Taxonomy" id="3095368"/>
    <lineage>
        <taxon>Bacteria</taxon>
        <taxon>Bacillati</taxon>
        <taxon>Bacillota</taxon>
        <taxon>Bacilli</taxon>
        <taxon>Bacillales</taxon>
        <taxon>Bacillaceae</taxon>
        <taxon>Gracilibacillus</taxon>
    </lineage>
</organism>
<dbReference type="Proteomes" id="UP001277972">
    <property type="component" value="Unassembled WGS sequence"/>
</dbReference>
<keyword evidence="2" id="KW-1185">Reference proteome</keyword>
<proteinExistence type="predicted"/>
<gene>
    <name evidence="1" type="ORF">SH601_06905</name>
</gene>
<evidence type="ECO:0000313" key="1">
    <source>
        <dbReference type="EMBL" id="MDX8045715.1"/>
    </source>
</evidence>
<evidence type="ECO:0000313" key="2">
    <source>
        <dbReference type="Proteomes" id="UP001277972"/>
    </source>
</evidence>
<sequence length="123" mass="13490">MINAKSLVLGVLAGGIVGAAATLLTTPKAGKELRTDVKEKGDDAIRYINHLTSEGVDIKEQITKTSKEGAALIKDLSVDIKNSIESWKKTVEPHQKNIQKYLTQIEESLKELEEKTQSKTESN</sequence>
<accession>A0ACC6M431</accession>
<reference evidence="1" key="1">
    <citation type="submission" date="2023-11" db="EMBL/GenBank/DDBJ databases">
        <title>Gracilibacillus pellucida a moderately halophilic bacterium isolated from saline soil in Xinjiang province.</title>
        <authorList>
            <person name="Zhang Z."/>
            <person name="Tan F."/>
            <person name="Wang Y."/>
            <person name="Xia M."/>
        </authorList>
    </citation>
    <scope>NUCLEOTIDE SEQUENCE</scope>
    <source>
        <strain evidence="1">S3-1-1</strain>
    </source>
</reference>
<protein>
    <submittedName>
        <fullName evidence="1">YtxH domain-containing protein</fullName>
    </submittedName>
</protein>